<dbReference type="PANTHER" id="PTHR30069">
    <property type="entry name" value="TONB-DEPENDENT OUTER MEMBRANE RECEPTOR"/>
    <property type="match status" value="1"/>
</dbReference>
<dbReference type="EMBL" id="AUYB01000127">
    <property type="protein sequence ID" value="KZN32790.1"/>
    <property type="molecule type" value="Genomic_DNA"/>
</dbReference>
<dbReference type="SUPFAM" id="SSF56935">
    <property type="entry name" value="Porins"/>
    <property type="match status" value="1"/>
</dbReference>
<keyword evidence="3 11" id="KW-0813">Transport</keyword>
<dbReference type="Pfam" id="PF07715">
    <property type="entry name" value="Plug"/>
    <property type="match status" value="1"/>
</dbReference>
<gene>
    <name evidence="16" type="ORF">N475_21060</name>
</gene>
<evidence type="ECO:0000259" key="15">
    <source>
        <dbReference type="Pfam" id="PF07715"/>
    </source>
</evidence>
<organism evidence="16 17">
    <name type="scientific">Pseudoalteromonas luteoviolacea DSM 6061</name>
    <dbReference type="NCBI Taxonomy" id="1365250"/>
    <lineage>
        <taxon>Bacteria</taxon>
        <taxon>Pseudomonadati</taxon>
        <taxon>Pseudomonadota</taxon>
        <taxon>Gammaproteobacteria</taxon>
        <taxon>Alteromonadales</taxon>
        <taxon>Pseudoalteromonadaceae</taxon>
        <taxon>Pseudoalteromonas</taxon>
    </lineage>
</organism>
<dbReference type="Gene3D" id="2.170.130.10">
    <property type="entry name" value="TonB-dependent receptor, plug domain"/>
    <property type="match status" value="1"/>
</dbReference>
<evidence type="ECO:0000256" key="11">
    <source>
        <dbReference type="PROSITE-ProRule" id="PRU01360"/>
    </source>
</evidence>
<dbReference type="PATRIC" id="fig|1365250.3.peg.4043"/>
<evidence type="ECO:0000256" key="13">
    <source>
        <dbReference type="SAM" id="SignalP"/>
    </source>
</evidence>
<dbReference type="GO" id="GO:0009279">
    <property type="term" value="C:cell outer membrane"/>
    <property type="evidence" value="ECO:0007669"/>
    <property type="project" value="UniProtKB-SubCell"/>
</dbReference>
<evidence type="ECO:0000313" key="16">
    <source>
        <dbReference type="EMBL" id="KZN32790.1"/>
    </source>
</evidence>
<dbReference type="Proteomes" id="UP000076643">
    <property type="component" value="Unassembled WGS sequence"/>
</dbReference>
<dbReference type="RefSeq" id="WP_063365805.1">
    <property type="nucleotide sequence ID" value="NZ_AQHB01000023.1"/>
</dbReference>
<keyword evidence="17" id="KW-1185">Reference proteome</keyword>
<name>A0A166VHD9_9GAMM</name>
<keyword evidence="4 11" id="KW-1134">Transmembrane beta strand</keyword>
<keyword evidence="9" id="KW-0675">Receptor</keyword>
<feature type="signal peptide" evidence="13">
    <location>
        <begin position="1"/>
        <end position="17"/>
    </location>
</feature>
<sequence>MKLLIIFLFMWSSYSHAKVIGKVSNALSDSWLNEVKVVNIRNGAVAFTNEYGSFEIDAVVNDQLVFSLRGFEDKAVIVPNNKLVYALLEPYEFQDTGSLNSLLSTGGRQSQTLASTPASVVVISQAEISQFGYQTLTEVLNHVSGLYLVEEHSWTGSGQNVGVRGYMSSGVNNGLLIMINGVAQYEDYWGQFPLTRAHVPVQAITRVEVVKGPMSVVYGNQALLGTINIITRADSSGQIDVSHDEISYSMNNLGDMRVGAKLSYEGNSNHTLTFGASYDAGKFDTKALNTDSGFTSDYNDSLSAQSFFLGLSSNYRKNLVLNANFSQAKKGILADLSFASKHFGRISGRQYADINGTNLSLSYRHFWLDDAAQTKTTLGYFSHNSLQDYASGGVTYGFASYRSKAIQLEWEVSLNGRKLYQMPLNIRFGGQSRRALDLHTTFDIGTAISVTDRYISIDHDDTLDTHSMFFQLDYQLNDKWLIDAGVRAERVTSYQMIFGCKNPLNLCNEALHSANAPAMNGPRSLYERKANVGVLPTEYTPRVAVIYKSNDSAVLKLIYGVGARNPSFGQNADVLEALSAKAFKREQVKSWEFIYLNQFSDDAINLSVSSQISLYYSELNGLIVRHGLQSFARTGAAKGAELSAKVSWGQLFARLGINYYHAEDYQMDNRIPSSPEQLAQLRVGVTIAEGMDVGLSARYLDKMYNSFSSCTLQSGCTYINPEKPYSDSAYLVDVSFKMSEVFGLPVTSQFGVKNLFGTNHTHPVSSNNAWLKRGFPAEPRQVFMSFKYQL</sequence>
<feature type="domain" description="TonB-dependent receptor-like beta-barrel" evidence="14">
    <location>
        <begin position="347"/>
        <end position="755"/>
    </location>
</feature>
<keyword evidence="6 13" id="KW-0732">Signal</keyword>
<dbReference type="SUPFAM" id="SSF49464">
    <property type="entry name" value="Carboxypeptidase regulatory domain-like"/>
    <property type="match status" value="1"/>
</dbReference>
<evidence type="ECO:0000256" key="10">
    <source>
        <dbReference type="ARBA" id="ARBA00023237"/>
    </source>
</evidence>
<dbReference type="Gene3D" id="2.40.170.20">
    <property type="entry name" value="TonB-dependent receptor, beta-barrel domain"/>
    <property type="match status" value="1"/>
</dbReference>
<evidence type="ECO:0000256" key="5">
    <source>
        <dbReference type="ARBA" id="ARBA00022692"/>
    </source>
</evidence>
<dbReference type="AlphaFoldDB" id="A0A166VHD9"/>
<dbReference type="InterPro" id="IPR039426">
    <property type="entry name" value="TonB-dep_rcpt-like"/>
</dbReference>
<protein>
    <recommendedName>
        <fullName evidence="18">TonB-dependent receptor plug domain-containing protein</fullName>
    </recommendedName>
</protein>
<dbReference type="GO" id="GO:0044718">
    <property type="term" value="P:siderophore transmembrane transport"/>
    <property type="evidence" value="ECO:0007669"/>
    <property type="project" value="TreeGrafter"/>
</dbReference>
<feature type="domain" description="TonB-dependent receptor plug" evidence="15">
    <location>
        <begin position="113"/>
        <end position="225"/>
    </location>
</feature>
<evidence type="ECO:0000256" key="9">
    <source>
        <dbReference type="ARBA" id="ARBA00023170"/>
    </source>
</evidence>
<dbReference type="PANTHER" id="PTHR30069:SF29">
    <property type="entry name" value="HEMOGLOBIN AND HEMOGLOBIN-HAPTOGLOBIN-BINDING PROTEIN 1-RELATED"/>
    <property type="match status" value="1"/>
</dbReference>
<dbReference type="GO" id="GO:0015344">
    <property type="term" value="F:siderophore uptake transmembrane transporter activity"/>
    <property type="evidence" value="ECO:0007669"/>
    <property type="project" value="TreeGrafter"/>
</dbReference>
<accession>A0A166VHD9</accession>
<dbReference type="InterPro" id="IPR000531">
    <property type="entry name" value="Beta-barrel_TonB"/>
</dbReference>
<evidence type="ECO:0000313" key="17">
    <source>
        <dbReference type="Proteomes" id="UP000076643"/>
    </source>
</evidence>
<dbReference type="InterPro" id="IPR036942">
    <property type="entry name" value="Beta-barrel_TonB_sf"/>
</dbReference>
<feature type="chain" id="PRO_5007881173" description="TonB-dependent receptor plug domain-containing protein" evidence="13">
    <location>
        <begin position="18"/>
        <end position="790"/>
    </location>
</feature>
<reference evidence="16 17" key="1">
    <citation type="submission" date="2013-07" db="EMBL/GenBank/DDBJ databases">
        <title>Comparative Genomic and Metabolomic Analysis of Twelve Strains of Pseudoalteromonas luteoviolacea.</title>
        <authorList>
            <person name="Vynne N.G."/>
            <person name="Mansson M."/>
            <person name="Gram L."/>
        </authorList>
    </citation>
    <scope>NUCLEOTIDE SEQUENCE [LARGE SCALE GENOMIC DNA]</scope>
    <source>
        <strain evidence="16 17">DSM 6061</strain>
    </source>
</reference>
<dbReference type="Pfam" id="PF00593">
    <property type="entry name" value="TonB_dep_Rec_b-barrel"/>
    <property type="match status" value="1"/>
</dbReference>
<keyword evidence="8 11" id="KW-0472">Membrane</keyword>
<evidence type="ECO:0000256" key="6">
    <source>
        <dbReference type="ARBA" id="ARBA00022729"/>
    </source>
</evidence>
<evidence type="ECO:0008006" key="18">
    <source>
        <dbReference type="Google" id="ProtNLM"/>
    </source>
</evidence>
<dbReference type="InterPro" id="IPR037066">
    <property type="entry name" value="Plug_dom_sf"/>
</dbReference>
<evidence type="ECO:0000259" key="14">
    <source>
        <dbReference type="Pfam" id="PF00593"/>
    </source>
</evidence>
<evidence type="ECO:0000256" key="3">
    <source>
        <dbReference type="ARBA" id="ARBA00022448"/>
    </source>
</evidence>
<comment type="caution">
    <text evidence="16">The sequence shown here is derived from an EMBL/GenBank/DDBJ whole genome shotgun (WGS) entry which is preliminary data.</text>
</comment>
<evidence type="ECO:0000256" key="8">
    <source>
        <dbReference type="ARBA" id="ARBA00023136"/>
    </source>
</evidence>
<evidence type="ECO:0000256" key="4">
    <source>
        <dbReference type="ARBA" id="ARBA00022452"/>
    </source>
</evidence>
<keyword evidence="7 12" id="KW-0798">TonB box</keyword>
<keyword evidence="10 11" id="KW-0998">Cell outer membrane</keyword>
<comment type="similarity">
    <text evidence="2">Belongs to the TonB-dependent receptor family. Hemoglobin/haptoglobin binding protein subfamily.</text>
</comment>
<dbReference type="InterPro" id="IPR008969">
    <property type="entry name" value="CarboxyPept-like_regulatory"/>
</dbReference>
<dbReference type="PROSITE" id="PS52016">
    <property type="entry name" value="TONB_DEPENDENT_REC_3"/>
    <property type="match status" value="1"/>
</dbReference>
<evidence type="ECO:0000256" key="2">
    <source>
        <dbReference type="ARBA" id="ARBA00008143"/>
    </source>
</evidence>
<proteinExistence type="inferred from homology"/>
<dbReference type="InterPro" id="IPR012910">
    <property type="entry name" value="Plug_dom"/>
</dbReference>
<evidence type="ECO:0000256" key="1">
    <source>
        <dbReference type="ARBA" id="ARBA00004571"/>
    </source>
</evidence>
<keyword evidence="5 11" id="KW-0812">Transmembrane</keyword>
<comment type="subcellular location">
    <subcellularLocation>
        <location evidence="1 11">Cell outer membrane</location>
        <topology evidence="1 11">Multi-pass membrane protein</topology>
    </subcellularLocation>
</comment>
<evidence type="ECO:0000256" key="12">
    <source>
        <dbReference type="RuleBase" id="RU003357"/>
    </source>
</evidence>
<evidence type="ECO:0000256" key="7">
    <source>
        <dbReference type="ARBA" id="ARBA00023077"/>
    </source>
</evidence>